<organism evidence="1">
    <name type="scientific">Rhipicephalus zambeziensis</name>
    <dbReference type="NCBI Taxonomy" id="60191"/>
    <lineage>
        <taxon>Eukaryota</taxon>
        <taxon>Metazoa</taxon>
        <taxon>Ecdysozoa</taxon>
        <taxon>Arthropoda</taxon>
        <taxon>Chelicerata</taxon>
        <taxon>Arachnida</taxon>
        <taxon>Acari</taxon>
        <taxon>Parasitiformes</taxon>
        <taxon>Ixodida</taxon>
        <taxon>Ixodoidea</taxon>
        <taxon>Ixodidae</taxon>
        <taxon>Rhipicephalinae</taxon>
        <taxon>Rhipicephalus</taxon>
        <taxon>Rhipicephalus</taxon>
    </lineage>
</organism>
<accession>A0A224YFI1</accession>
<dbReference type="EMBL" id="GFPF01001568">
    <property type="protein sequence ID" value="MAA12714.1"/>
    <property type="molecule type" value="Transcribed_RNA"/>
</dbReference>
<evidence type="ECO:0000313" key="1">
    <source>
        <dbReference type="EMBL" id="MAA12714.1"/>
    </source>
</evidence>
<dbReference type="AlphaFoldDB" id="A0A224YFI1"/>
<protein>
    <submittedName>
        <fullName evidence="1">Uncharacterized protein</fullName>
    </submittedName>
</protein>
<name>A0A224YFI1_9ACAR</name>
<reference evidence="1" key="1">
    <citation type="journal article" date="2017" name="Parasit. Vectors">
        <title>Sialotranscriptomics of Rhipicephalus zambeziensis reveals intricate expression profiles of secretory proteins and suggests tight temporal transcriptional regulation during blood-feeding.</title>
        <authorList>
            <person name="de Castro M.H."/>
            <person name="de Klerk D."/>
            <person name="Pienaar R."/>
            <person name="Rees D.J.G."/>
            <person name="Mans B.J."/>
        </authorList>
    </citation>
    <scope>NUCLEOTIDE SEQUENCE</scope>
    <source>
        <tissue evidence="1">Salivary glands</tissue>
    </source>
</reference>
<proteinExistence type="predicted"/>
<sequence>MKNLTKNSFAVKKKKKAELITYHHLQFPCKPSRITKKWDGRKANTVMGERPTQLWCVCCACLEYVPSFMPGFVHSSWVVLVKYQCVHTATLVNQLKGVAIVFESYPSLSCESVPTPHTCEVQKGRRWAMLLLAHPCSLKMVSNSWEFK</sequence>